<evidence type="ECO:0000256" key="6">
    <source>
        <dbReference type="NCBIfam" id="TIGR01068"/>
    </source>
</evidence>
<evidence type="ECO:0000259" key="7">
    <source>
        <dbReference type="PROSITE" id="PS51352"/>
    </source>
</evidence>
<dbReference type="Gene3D" id="1.25.40.10">
    <property type="entry name" value="Tetratricopeptide repeat domain"/>
    <property type="match status" value="1"/>
</dbReference>
<name>A0A846MQ04_9BACT</name>
<dbReference type="GO" id="GO:0015035">
    <property type="term" value="F:protein-disulfide reductase activity"/>
    <property type="evidence" value="ECO:0007669"/>
    <property type="project" value="UniProtKB-UniRule"/>
</dbReference>
<comment type="caution">
    <text evidence="8">The sequence shown here is derived from an EMBL/GenBank/DDBJ whole genome shotgun (WGS) entry which is preliminary data.</text>
</comment>
<accession>A0A846MQ04</accession>
<dbReference type="Pfam" id="PF00085">
    <property type="entry name" value="Thioredoxin"/>
    <property type="match status" value="1"/>
</dbReference>
<evidence type="ECO:0000256" key="5">
    <source>
        <dbReference type="ARBA" id="ARBA00023284"/>
    </source>
</evidence>
<dbReference type="GO" id="GO:0005829">
    <property type="term" value="C:cytosol"/>
    <property type="evidence" value="ECO:0007669"/>
    <property type="project" value="TreeGrafter"/>
</dbReference>
<keyword evidence="4" id="KW-1015">Disulfide bond</keyword>
<dbReference type="GO" id="GO:0006950">
    <property type="term" value="P:response to stress"/>
    <property type="evidence" value="ECO:0007669"/>
    <property type="project" value="UniProtKB-ARBA"/>
</dbReference>
<dbReference type="PROSITE" id="PS00194">
    <property type="entry name" value="THIOREDOXIN_1"/>
    <property type="match status" value="1"/>
</dbReference>
<comment type="similarity">
    <text evidence="1">Belongs to the thioredoxin family.</text>
</comment>
<keyword evidence="3" id="KW-0249">Electron transport</keyword>
<dbReference type="GO" id="GO:0045454">
    <property type="term" value="P:cell redox homeostasis"/>
    <property type="evidence" value="ECO:0007669"/>
    <property type="project" value="TreeGrafter"/>
</dbReference>
<evidence type="ECO:0000256" key="3">
    <source>
        <dbReference type="ARBA" id="ARBA00022982"/>
    </source>
</evidence>
<dbReference type="PROSITE" id="PS51352">
    <property type="entry name" value="THIOREDOXIN_2"/>
    <property type="match status" value="1"/>
</dbReference>
<dbReference type="Pfam" id="PF14561">
    <property type="entry name" value="TPR_20"/>
    <property type="match status" value="1"/>
</dbReference>
<feature type="domain" description="Thioredoxin" evidence="7">
    <location>
        <begin position="1"/>
        <end position="102"/>
    </location>
</feature>
<protein>
    <recommendedName>
        <fullName evidence="6">Thioredoxin</fullName>
    </recommendedName>
</protein>
<dbReference type="PANTHER" id="PTHR45663">
    <property type="entry name" value="GEO12009P1"/>
    <property type="match status" value="1"/>
</dbReference>
<keyword evidence="9" id="KW-1185">Reference proteome</keyword>
<dbReference type="AlphaFoldDB" id="A0A846MQ04"/>
<reference evidence="8 9" key="1">
    <citation type="submission" date="2020-03" db="EMBL/GenBank/DDBJ databases">
        <title>Genomic Encyclopedia of Type Strains, Phase IV (KMG-IV): sequencing the most valuable type-strain genomes for metagenomic binning, comparative biology and taxonomic classification.</title>
        <authorList>
            <person name="Goeker M."/>
        </authorList>
    </citation>
    <scope>NUCLEOTIDE SEQUENCE [LARGE SCALE GENOMIC DNA]</scope>
    <source>
        <strain evidence="8 9">DSM 5718</strain>
    </source>
</reference>
<dbReference type="RefSeq" id="WP_166918679.1">
    <property type="nucleotide sequence ID" value="NZ_JAASRN010000001.1"/>
</dbReference>
<dbReference type="InterPro" id="IPR011990">
    <property type="entry name" value="TPR-like_helical_dom_sf"/>
</dbReference>
<dbReference type="InterPro" id="IPR036249">
    <property type="entry name" value="Thioredoxin-like_sf"/>
</dbReference>
<dbReference type="Gene3D" id="3.40.30.10">
    <property type="entry name" value="Glutaredoxin"/>
    <property type="match status" value="1"/>
</dbReference>
<dbReference type="InterPro" id="IPR013766">
    <property type="entry name" value="Thioredoxin_domain"/>
</dbReference>
<dbReference type="PANTHER" id="PTHR45663:SF11">
    <property type="entry name" value="GEO12009P1"/>
    <property type="match status" value="1"/>
</dbReference>
<dbReference type="FunFam" id="3.40.30.10:FF:000001">
    <property type="entry name" value="Thioredoxin"/>
    <property type="match status" value="1"/>
</dbReference>
<keyword evidence="2" id="KW-0813">Transport</keyword>
<dbReference type="NCBIfam" id="TIGR01068">
    <property type="entry name" value="thioredoxin"/>
    <property type="match status" value="1"/>
</dbReference>
<dbReference type="EMBL" id="JAASRN010000001">
    <property type="protein sequence ID" value="NIK73440.1"/>
    <property type="molecule type" value="Genomic_DNA"/>
</dbReference>
<evidence type="ECO:0000313" key="8">
    <source>
        <dbReference type="EMBL" id="NIK73440.1"/>
    </source>
</evidence>
<evidence type="ECO:0000256" key="1">
    <source>
        <dbReference type="ARBA" id="ARBA00008987"/>
    </source>
</evidence>
<organism evidence="8 9">
    <name type="scientific">Thermonema lapsum</name>
    <dbReference type="NCBI Taxonomy" id="28195"/>
    <lineage>
        <taxon>Bacteria</taxon>
        <taxon>Pseudomonadati</taxon>
        <taxon>Bacteroidota</taxon>
        <taxon>Cytophagia</taxon>
        <taxon>Cytophagales</taxon>
        <taxon>Thermonemataceae</taxon>
        <taxon>Thermonema</taxon>
    </lineage>
</organism>
<dbReference type="CDD" id="cd02947">
    <property type="entry name" value="TRX_family"/>
    <property type="match status" value="1"/>
</dbReference>
<sequence>MMDFAKEVIERSHEVPVLVDFWAPWCGPCQFLAPILEKLAAEAQGKWILVKVNTDEEPEIAARYRIRGIPAVKLFHRGEVIAEFTGAIPEFQLKQWLQKHLPDPLRERIEALFIRLLEAESAEIEASITPLLQQQSEREEVKLLQALLLLRQGKSQEAEKLLQEAHPQDMLWIERKQQLNTLLEFISCRAEGAAQNAIEQAQEAWRKSDMAQVIEHLIQAVMLNKQFQNELPRRACIALFQLLGESHPLVKQYRRRFDMALY</sequence>
<gene>
    <name evidence="8" type="ORF">FHS56_000926</name>
</gene>
<dbReference type="InterPro" id="IPR005746">
    <property type="entry name" value="Thioredoxin"/>
</dbReference>
<dbReference type="PRINTS" id="PR00421">
    <property type="entry name" value="THIOREDOXIN"/>
</dbReference>
<dbReference type="Proteomes" id="UP000537126">
    <property type="component" value="Unassembled WGS sequence"/>
</dbReference>
<dbReference type="InterPro" id="IPR017937">
    <property type="entry name" value="Thioredoxin_CS"/>
</dbReference>
<evidence type="ECO:0000313" key="9">
    <source>
        <dbReference type="Proteomes" id="UP000537126"/>
    </source>
</evidence>
<keyword evidence="5" id="KW-0676">Redox-active center</keyword>
<proteinExistence type="inferred from homology"/>
<dbReference type="SUPFAM" id="SSF52833">
    <property type="entry name" value="Thioredoxin-like"/>
    <property type="match status" value="1"/>
</dbReference>
<evidence type="ECO:0000256" key="2">
    <source>
        <dbReference type="ARBA" id="ARBA00022448"/>
    </source>
</evidence>
<evidence type="ECO:0000256" key="4">
    <source>
        <dbReference type="ARBA" id="ARBA00023157"/>
    </source>
</evidence>